<name>A0AAV5KCQ0_9ROSI</name>
<gene>
    <name evidence="1" type="ORF">SLEP1_g32223</name>
</gene>
<reference evidence="1 2" key="1">
    <citation type="journal article" date="2021" name="Commun. Biol.">
        <title>The genome of Shorea leprosula (Dipterocarpaceae) highlights the ecological relevance of drought in aseasonal tropical rainforests.</title>
        <authorList>
            <person name="Ng K.K.S."/>
            <person name="Kobayashi M.J."/>
            <person name="Fawcett J.A."/>
            <person name="Hatakeyama M."/>
            <person name="Paape T."/>
            <person name="Ng C.H."/>
            <person name="Ang C.C."/>
            <person name="Tnah L.H."/>
            <person name="Lee C.T."/>
            <person name="Nishiyama T."/>
            <person name="Sese J."/>
            <person name="O'Brien M.J."/>
            <person name="Copetti D."/>
            <person name="Mohd Noor M.I."/>
            <person name="Ong R.C."/>
            <person name="Putra M."/>
            <person name="Sireger I.Z."/>
            <person name="Indrioko S."/>
            <person name="Kosugi Y."/>
            <person name="Izuno A."/>
            <person name="Isagi Y."/>
            <person name="Lee S.L."/>
            <person name="Shimizu K.K."/>
        </authorList>
    </citation>
    <scope>NUCLEOTIDE SEQUENCE [LARGE SCALE GENOMIC DNA]</scope>
    <source>
        <strain evidence="1">214</strain>
    </source>
</reference>
<proteinExistence type="predicted"/>
<sequence>MHKPKVLSYSILPWWAIDCKDPAVLLEGSPHFCMAQILRKIGEEVSHCLIVCALVISPRNKIPLALPSCLQIILSFN</sequence>
<evidence type="ECO:0000313" key="2">
    <source>
        <dbReference type="Proteomes" id="UP001054252"/>
    </source>
</evidence>
<keyword evidence="2" id="KW-1185">Reference proteome</keyword>
<dbReference type="EMBL" id="BPVZ01000060">
    <property type="protein sequence ID" value="GKV22343.1"/>
    <property type="molecule type" value="Genomic_DNA"/>
</dbReference>
<protein>
    <submittedName>
        <fullName evidence="1">Uncharacterized protein</fullName>
    </submittedName>
</protein>
<dbReference type="Proteomes" id="UP001054252">
    <property type="component" value="Unassembled WGS sequence"/>
</dbReference>
<comment type="caution">
    <text evidence="1">The sequence shown here is derived from an EMBL/GenBank/DDBJ whole genome shotgun (WGS) entry which is preliminary data.</text>
</comment>
<dbReference type="AlphaFoldDB" id="A0AAV5KCQ0"/>
<organism evidence="1 2">
    <name type="scientific">Rubroshorea leprosula</name>
    <dbReference type="NCBI Taxonomy" id="152421"/>
    <lineage>
        <taxon>Eukaryota</taxon>
        <taxon>Viridiplantae</taxon>
        <taxon>Streptophyta</taxon>
        <taxon>Embryophyta</taxon>
        <taxon>Tracheophyta</taxon>
        <taxon>Spermatophyta</taxon>
        <taxon>Magnoliopsida</taxon>
        <taxon>eudicotyledons</taxon>
        <taxon>Gunneridae</taxon>
        <taxon>Pentapetalae</taxon>
        <taxon>rosids</taxon>
        <taxon>malvids</taxon>
        <taxon>Malvales</taxon>
        <taxon>Dipterocarpaceae</taxon>
        <taxon>Rubroshorea</taxon>
    </lineage>
</organism>
<evidence type="ECO:0000313" key="1">
    <source>
        <dbReference type="EMBL" id="GKV22343.1"/>
    </source>
</evidence>
<accession>A0AAV5KCQ0</accession>